<feature type="non-terminal residue" evidence="2">
    <location>
        <position position="1"/>
    </location>
</feature>
<dbReference type="EMBL" id="JBJQND010000012">
    <property type="protein sequence ID" value="KAL3860049.1"/>
    <property type="molecule type" value="Genomic_DNA"/>
</dbReference>
<feature type="region of interest" description="Disordered" evidence="1">
    <location>
        <begin position="1"/>
        <end position="25"/>
    </location>
</feature>
<evidence type="ECO:0000256" key="1">
    <source>
        <dbReference type="SAM" id="MobiDB-lite"/>
    </source>
</evidence>
<proteinExistence type="predicted"/>
<evidence type="ECO:0000313" key="3">
    <source>
        <dbReference type="Proteomes" id="UP001634394"/>
    </source>
</evidence>
<feature type="non-terminal residue" evidence="2">
    <location>
        <position position="59"/>
    </location>
</feature>
<name>A0ABD3VEP0_SINWO</name>
<gene>
    <name evidence="2" type="ORF">ACJMK2_010221</name>
</gene>
<sequence>ESSENISKVKEGTSETDGDNVDLPFRERQLPSFISLGDISIEELSFATTPKKEDKPGIY</sequence>
<comment type="caution">
    <text evidence="2">The sequence shown here is derived from an EMBL/GenBank/DDBJ whole genome shotgun (WGS) entry which is preliminary data.</text>
</comment>
<reference evidence="2 3" key="1">
    <citation type="submission" date="2024-11" db="EMBL/GenBank/DDBJ databases">
        <title>Chromosome-level genome assembly of the freshwater bivalve Anodonta woodiana.</title>
        <authorList>
            <person name="Chen X."/>
        </authorList>
    </citation>
    <scope>NUCLEOTIDE SEQUENCE [LARGE SCALE GENOMIC DNA]</scope>
    <source>
        <strain evidence="2">MN2024</strain>
        <tissue evidence="2">Gills</tissue>
    </source>
</reference>
<organism evidence="2 3">
    <name type="scientific">Sinanodonta woodiana</name>
    <name type="common">Chinese pond mussel</name>
    <name type="synonym">Anodonta woodiana</name>
    <dbReference type="NCBI Taxonomy" id="1069815"/>
    <lineage>
        <taxon>Eukaryota</taxon>
        <taxon>Metazoa</taxon>
        <taxon>Spiralia</taxon>
        <taxon>Lophotrochozoa</taxon>
        <taxon>Mollusca</taxon>
        <taxon>Bivalvia</taxon>
        <taxon>Autobranchia</taxon>
        <taxon>Heteroconchia</taxon>
        <taxon>Palaeoheterodonta</taxon>
        <taxon>Unionida</taxon>
        <taxon>Unionoidea</taxon>
        <taxon>Unionidae</taxon>
        <taxon>Unioninae</taxon>
        <taxon>Sinanodonta</taxon>
    </lineage>
</organism>
<protein>
    <submittedName>
        <fullName evidence="2">Uncharacterized protein</fullName>
    </submittedName>
</protein>
<evidence type="ECO:0000313" key="2">
    <source>
        <dbReference type="EMBL" id="KAL3860049.1"/>
    </source>
</evidence>
<accession>A0ABD3VEP0</accession>
<keyword evidence="3" id="KW-1185">Reference proteome</keyword>
<dbReference type="Proteomes" id="UP001634394">
    <property type="component" value="Unassembled WGS sequence"/>
</dbReference>
<dbReference type="AlphaFoldDB" id="A0ABD3VEP0"/>